<feature type="region of interest" description="Disordered" evidence="1">
    <location>
        <begin position="18"/>
        <end position="51"/>
    </location>
</feature>
<keyword evidence="3" id="KW-1185">Reference proteome</keyword>
<comment type="caution">
    <text evidence="2">The sequence shown here is derived from an EMBL/GenBank/DDBJ whole genome shotgun (WGS) entry which is preliminary data.</text>
</comment>
<dbReference type="EMBL" id="JBHTCJ010000017">
    <property type="protein sequence ID" value="MFC7344549.1"/>
    <property type="molecule type" value="Genomic_DNA"/>
</dbReference>
<evidence type="ECO:0000313" key="3">
    <source>
        <dbReference type="Proteomes" id="UP001596504"/>
    </source>
</evidence>
<dbReference type="Proteomes" id="UP001596504">
    <property type="component" value="Unassembled WGS sequence"/>
</dbReference>
<organism evidence="2 3">
    <name type="scientific">Saccharopolyspora griseoalba</name>
    <dbReference type="NCBI Taxonomy" id="1431848"/>
    <lineage>
        <taxon>Bacteria</taxon>
        <taxon>Bacillati</taxon>
        <taxon>Actinomycetota</taxon>
        <taxon>Actinomycetes</taxon>
        <taxon>Pseudonocardiales</taxon>
        <taxon>Pseudonocardiaceae</taxon>
        <taxon>Saccharopolyspora</taxon>
    </lineage>
</organism>
<evidence type="ECO:0008006" key="4">
    <source>
        <dbReference type="Google" id="ProtNLM"/>
    </source>
</evidence>
<protein>
    <recommendedName>
        <fullName evidence="4">Secreted protein</fullName>
    </recommendedName>
</protein>
<proteinExistence type="predicted"/>
<evidence type="ECO:0000256" key="1">
    <source>
        <dbReference type="SAM" id="MobiDB-lite"/>
    </source>
</evidence>
<feature type="compositionally biased region" description="Pro residues" evidence="1">
    <location>
        <begin position="21"/>
        <end position="34"/>
    </location>
</feature>
<dbReference type="RefSeq" id="WP_380672440.1">
    <property type="nucleotide sequence ID" value="NZ_JBHTCJ010000017.1"/>
</dbReference>
<evidence type="ECO:0000313" key="2">
    <source>
        <dbReference type="EMBL" id="MFC7344549.1"/>
    </source>
</evidence>
<reference evidence="3" key="1">
    <citation type="journal article" date="2019" name="Int. J. Syst. Evol. Microbiol.">
        <title>The Global Catalogue of Microorganisms (GCM) 10K type strain sequencing project: providing services to taxonomists for standard genome sequencing and annotation.</title>
        <authorList>
            <consortium name="The Broad Institute Genomics Platform"/>
            <consortium name="The Broad Institute Genome Sequencing Center for Infectious Disease"/>
            <person name="Wu L."/>
            <person name="Ma J."/>
        </authorList>
    </citation>
    <scope>NUCLEOTIDE SEQUENCE [LARGE SCALE GENOMIC DNA]</scope>
    <source>
        <strain evidence="3">WLHS5</strain>
    </source>
</reference>
<accession>A0ABW2LPR9</accession>
<name>A0ABW2LPR9_9PSEU</name>
<gene>
    <name evidence="2" type="ORF">ACFQRI_24345</name>
</gene>
<sequence>MMLSDLGALVGVLGALLSPAEPAPEPADPAPAPAPAAERGQPYTALESGIPIYAPNPNYPDEASNETDVVGYTEAGATYYVIDGMTGDSYDLPLCGETRESLGYWKIAWGDGTANTPQPCLQRSGA</sequence>